<dbReference type="AlphaFoldDB" id="A0A9E7U9H4"/>
<proteinExistence type="predicted"/>
<dbReference type="InterPro" id="IPR055978">
    <property type="entry name" value="DUF7556"/>
</dbReference>
<dbReference type="Pfam" id="PF24433">
    <property type="entry name" value="DUF7556"/>
    <property type="match status" value="1"/>
</dbReference>
<dbReference type="EMBL" id="CP104003">
    <property type="protein sequence ID" value="UWM53042.1"/>
    <property type="molecule type" value="Genomic_DNA"/>
</dbReference>
<evidence type="ECO:0000313" key="1">
    <source>
        <dbReference type="EMBL" id="UWM53042.1"/>
    </source>
</evidence>
<organism evidence="1 2">
    <name type="scientific">Salinirubellus salinus</name>
    <dbReference type="NCBI Taxonomy" id="1364945"/>
    <lineage>
        <taxon>Archaea</taxon>
        <taxon>Methanobacteriati</taxon>
        <taxon>Methanobacteriota</taxon>
        <taxon>Stenosarchaea group</taxon>
        <taxon>Halobacteria</taxon>
        <taxon>Halobacteriales</taxon>
        <taxon>Natronomonadaceae</taxon>
        <taxon>Salinirubellus</taxon>
    </lineage>
</organism>
<reference evidence="1" key="1">
    <citation type="submission" date="2022-09" db="EMBL/GenBank/DDBJ databases">
        <title>Diverse halophilic archaea isolated from saline environments.</title>
        <authorList>
            <person name="Cui H.-L."/>
        </authorList>
    </citation>
    <scope>NUCLEOTIDE SEQUENCE</scope>
    <source>
        <strain evidence="1">ZS-35-S2</strain>
    </source>
</reference>
<dbReference type="RefSeq" id="WP_260592037.1">
    <property type="nucleotide sequence ID" value="NZ_CP104003.1"/>
</dbReference>
<dbReference type="GeneID" id="74943331"/>
<protein>
    <submittedName>
        <fullName evidence="1">Uncharacterized protein</fullName>
    </submittedName>
</protein>
<dbReference type="Proteomes" id="UP001057580">
    <property type="component" value="Chromosome"/>
</dbReference>
<dbReference type="KEGG" id="ssai:N0B31_12875"/>
<accession>A0A9E7U9H4</accession>
<evidence type="ECO:0000313" key="2">
    <source>
        <dbReference type="Proteomes" id="UP001057580"/>
    </source>
</evidence>
<gene>
    <name evidence="1" type="ORF">N0B31_12875</name>
</gene>
<name>A0A9E7U9H4_9EURY</name>
<sequence length="52" mass="5757">MSTEPATTGGDMYDCEVMASEDGEEFVIAEICRDDAWLSARSEGALPLDEWR</sequence>
<keyword evidence="2" id="KW-1185">Reference proteome</keyword>